<dbReference type="RefSeq" id="WP_202009282.1">
    <property type="nucleotide sequence ID" value="NZ_JAERRB010000003.1"/>
</dbReference>
<dbReference type="EMBL" id="JAERRB010000003">
    <property type="protein sequence ID" value="MBL0741782.1"/>
    <property type="molecule type" value="Genomic_DNA"/>
</dbReference>
<dbReference type="Proteomes" id="UP000613030">
    <property type="component" value="Unassembled WGS sequence"/>
</dbReference>
<evidence type="ECO:0000256" key="2">
    <source>
        <dbReference type="ARBA" id="ARBA00022475"/>
    </source>
</evidence>
<proteinExistence type="predicted"/>
<feature type="transmembrane region" description="Helical" evidence="6">
    <location>
        <begin position="394"/>
        <end position="416"/>
    </location>
</feature>
<comment type="subcellular location">
    <subcellularLocation>
        <location evidence="1">Cell membrane</location>
        <topology evidence="1">Multi-pass membrane protein</topology>
    </subcellularLocation>
</comment>
<accession>A0ABS1KRA6</accession>
<evidence type="ECO:0000256" key="1">
    <source>
        <dbReference type="ARBA" id="ARBA00004651"/>
    </source>
</evidence>
<feature type="transmembrane region" description="Helical" evidence="6">
    <location>
        <begin position="770"/>
        <end position="790"/>
    </location>
</feature>
<keyword evidence="5 6" id="KW-0472">Membrane</keyword>
<keyword evidence="4 6" id="KW-1133">Transmembrane helix</keyword>
<name>A0ABS1KRA6_9BACT</name>
<evidence type="ECO:0000313" key="9">
    <source>
        <dbReference type="EMBL" id="MBL0741782.1"/>
    </source>
</evidence>
<dbReference type="PANTHER" id="PTHR30572:SF18">
    <property type="entry name" value="ABC-TYPE MACROLIDE FAMILY EXPORT SYSTEM PERMEASE COMPONENT 2"/>
    <property type="match status" value="1"/>
</dbReference>
<dbReference type="Pfam" id="PF02687">
    <property type="entry name" value="FtsX"/>
    <property type="match status" value="2"/>
</dbReference>
<gene>
    <name evidence="9" type="ORF">JI741_11165</name>
</gene>
<feature type="domain" description="ABC3 transporter permease C-terminal" evidence="7">
    <location>
        <begin position="689"/>
        <end position="802"/>
    </location>
</feature>
<organism evidence="9 10">
    <name type="scientific">Chryseolinea lacunae</name>
    <dbReference type="NCBI Taxonomy" id="2801331"/>
    <lineage>
        <taxon>Bacteria</taxon>
        <taxon>Pseudomonadati</taxon>
        <taxon>Bacteroidota</taxon>
        <taxon>Cytophagia</taxon>
        <taxon>Cytophagales</taxon>
        <taxon>Fulvivirgaceae</taxon>
        <taxon>Chryseolinea</taxon>
    </lineage>
</organism>
<feature type="domain" description="MacB-like periplasmic core" evidence="8">
    <location>
        <begin position="450"/>
        <end position="633"/>
    </location>
</feature>
<feature type="transmembrane region" description="Helical" evidence="6">
    <location>
        <begin position="353"/>
        <end position="374"/>
    </location>
</feature>
<reference evidence="9 10" key="1">
    <citation type="submission" date="2021-01" db="EMBL/GenBank/DDBJ databases">
        <title>Chryseolinea sp. Jin1 Genome sequencing and assembly.</title>
        <authorList>
            <person name="Kim I."/>
        </authorList>
    </citation>
    <scope>NUCLEOTIDE SEQUENCE [LARGE SCALE GENOMIC DNA]</scope>
    <source>
        <strain evidence="9 10">Jin1</strain>
    </source>
</reference>
<feature type="transmembrane region" description="Helical" evidence="6">
    <location>
        <begin position="683"/>
        <end position="708"/>
    </location>
</feature>
<evidence type="ECO:0000313" key="10">
    <source>
        <dbReference type="Proteomes" id="UP000613030"/>
    </source>
</evidence>
<comment type="caution">
    <text evidence="9">The sequence shown here is derived from an EMBL/GenBank/DDBJ whole genome shotgun (WGS) entry which is preliminary data.</text>
</comment>
<keyword evidence="3 6" id="KW-0812">Transmembrane</keyword>
<feature type="transmembrane region" description="Helical" evidence="6">
    <location>
        <begin position="296"/>
        <end position="317"/>
    </location>
</feature>
<evidence type="ECO:0000256" key="3">
    <source>
        <dbReference type="ARBA" id="ARBA00022692"/>
    </source>
</evidence>
<evidence type="ECO:0000256" key="5">
    <source>
        <dbReference type="ARBA" id="ARBA00023136"/>
    </source>
</evidence>
<protein>
    <submittedName>
        <fullName evidence="9">ABC transporter permease</fullName>
    </submittedName>
</protein>
<dbReference type="InterPro" id="IPR025857">
    <property type="entry name" value="MacB_PCD"/>
</dbReference>
<feature type="transmembrane region" description="Helical" evidence="6">
    <location>
        <begin position="21"/>
        <end position="42"/>
    </location>
</feature>
<dbReference type="Pfam" id="PF12704">
    <property type="entry name" value="MacB_PCD"/>
    <property type="match status" value="2"/>
</dbReference>
<evidence type="ECO:0000259" key="7">
    <source>
        <dbReference type="Pfam" id="PF02687"/>
    </source>
</evidence>
<feature type="domain" description="ABC3 transporter permease C-terminal" evidence="7">
    <location>
        <begin position="304"/>
        <end position="420"/>
    </location>
</feature>
<evidence type="ECO:0000256" key="4">
    <source>
        <dbReference type="ARBA" id="ARBA00022989"/>
    </source>
</evidence>
<feature type="domain" description="MacB-like periplasmic core" evidence="8">
    <location>
        <begin position="20"/>
        <end position="251"/>
    </location>
</feature>
<sequence>MIRNYVLVAFRNIRRHKVFSFINILGLAVSMSVCLGIIMLVADQLSYDRYNTKHDRIYRVVTRNLNPDGSSAGNDYSTSPQMLAQALTEDFTGVEKAVRFRRGFGNTWIDKEPEFDVNIPVAGLFADPDALDVFEWELEHGDAKTALVKPHSVVLTRKAANKLFKQPNPVGETIKVGRLGVYTVTGVMKEKNQKTHIAFEALASYATLKSLEADSIFSKTDNDYGSWTAGWVYLLLEKGHRAQEIEKNLAAIAKKHEGEKAATEAKNKFHFYLQSLTNITPGPFINNPIGPFMPNLFVYFFGGLAGIVMLTSCFNYTNLSIARSLTRAREIGVRKVNGANRFQIFSQFLSESVIIALCSLALGVMLLLVVKPFLLSLEFAQMLHWDLQGSASVYLVFVLFSLIVGLLAGIFPAAVLSKFKPVKVLKGAGSMRLFSKMGLRKTLLVGQFALSLIFILSVLVLYNQLNLFVRADHGFDMANKINVRVKGVAVQTLQAELSRYSNIQNVAAASHIPATGVTFSDGFKRSPLDTEDTSLDYFFVDANYLDNMNVALVAGRNFKTADGAANKHFLLINETAQRDLHFNTPADALGEVLYLNDDSIKFEIIGVVKDYNHQFMMSKIEGMTLRYDEEQYRVLQVKYSGNHDQAVKSIERAWTRANPGMKLDYKDFDEEVRFLYNFIFKDLVGVIGVIAFMAIFISCLGLLGMATYATETRLKEISIRKILGSTDQALVVLLSKSFLILLAIAVVIAVPAAWFLNNLWLQMIAYHTEFSFGVICSGVLILIVMGMLTVGSQTVRAAFANPVDNLKNE</sequence>
<dbReference type="PANTHER" id="PTHR30572">
    <property type="entry name" value="MEMBRANE COMPONENT OF TRANSPORTER-RELATED"/>
    <property type="match status" value="1"/>
</dbReference>
<evidence type="ECO:0000256" key="6">
    <source>
        <dbReference type="SAM" id="Phobius"/>
    </source>
</evidence>
<keyword evidence="2" id="KW-1003">Cell membrane</keyword>
<feature type="transmembrane region" description="Helical" evidence="6">
    <location>
        <begin position="442"/>
        <end position="462"/>
    </location>
</feature>
<dbReference type="InterPro" id="IPR003838">
    <property type="entry name" value="ABC3_permease_C"/>
</dbReference>
<feature type="transmembrane region" description="Helical" evidence="6">
    <location>
        <begin position="729"/>
        <end position="750"/>
    </location>
</feature>
<evidence type="ECO:0000259" key="8">
    <source>
        <dbReference type="Pfam" id="PF12704"/>
    </source>
</evidence>
<keyword evidence="10" id="KW-1185">Reference proteome</keyword>
<dbReference type="InterPro" id="IPR050250">
    <property type="entry name" value="Macrolide_Exporter_MacB"/>
</dbReference>